<dbReference type="HOGENOM" id="CLU_3238314_0_0_9"/>
<comment type="caution">
    <text evidence="2">The sequence shown here is derived from an EMBL/GenBank/DDBJ whole genome shotgun (WGS) entry which is preliminary data.</text>
</comment>
<reference evidence="2 3" key="1">
    <citation type="submission" date="2010-12" db="EMBL/GenBank/DDBJ databases">
        <authorList>
            <person name="Muzny D."/>
            <person name="Qin X."/>
            <person name="Deng J."/>
            <person name="Jiang H."/>
            <person name="Liu Y."/>
            <person name="Qu J."/>
            <person name="Song X.-Z."/>
            <person name="Zhang L."/>
            <person name="Thornton R."/>
            <person name="Coyle M."/>
            <person name="Francisco L."/>
            <person name="Jackson L."/>
            <person name="Javaid M."/>
            <person name="Korchina V."/>
            <person name="Kovar C."/>
            <person name="Mata R."/>
            <person name="Mathew T."/>
            <person name="Ngo R."/>
            <person name="Nguyen L."/>
            <person name="Nguyen N."/>
            <person name="Okwuonu G."/>
            <person name="Ongeri F."/>
            <person name="Pham C."/>
            <person name="Simmons D."/>
            <person name="Wilczek-Boney K."/>
            <person name="Hale W."/>
            <person name="Jakkamsetti A."/>
            <person name="Pham P."/>
            <person name="Ruth R."/>
            <person name="San Lucas F."/>
            <person name="Warren J."/>
            <person name="Zhang J."/>
            <person name="Zhao Z."/>
            <person name="Zhou C."/>
            <person name="Zhu D."/>
            <person name="Lee S."/>
            <person name="Bess C."/>
            <person name="Blankenburg K."/>
            <person name="Forbes L."/>
            <person name="Fu Q."/>
            <person name="Gubbala S."/>
            <person name="Hirani K."/>
            <person name="Jayaseelan J.C."/>
            <person name="Lara F."/>
            <person name="Munidasa M."/>
            <person name="Palculict T."/>
            <person name="Patil S."/>
            <person name="Pu L.-L."/>
            <person name="Saada N."/>
            <person name="Tang L."/>
            <person name="Weissenberger G."/>
            <person name="Zhu Y."/>
            <person name="Hemphill L."/>
            <person name="Shang Y."/>
            <person name="Youmans B."/>
            <person name="Ayvaz T."/>
            <person name="Ross M."/>
            <person name="Santibanez J."/>
            <person name="Aqrawi P."/>
            <person name="Gross S."/>
            <person name="Joshi V."/>
            <person name="Fowler G."/>
            <person name="Nazareth L."/>
            <person name="Reid J."/>
            <person name="Worley K."/>
            <person name="Petrosino J."/>
            <person name="Highlander S."/>
            <person name="Gibbs R."/>
        </authorList>
    </citation>
    <scope>NUCLEOTIDE SEQUENCE [LARGE SCALE GENOMIC DNA]</scope>
    <source>
        <strain evidence="2 3">ATCC 23263</strain>
    </source>
</reference>
<dbReference type="EMBL" id="AEQN01000034">
    <property type="protein sequence ID" value="EFV00467.1"/>
    <property type="molecule type" value="Genomic_DNA"/>
</dbReference>
<accession>E6MKD0</accession>
<organism evidence="2 3">
    <name type="scientific">Pseudoramibacter alactolyticus ATCC 23263</name>
    <dbReference type="NCBI Taxonomy" id="887929"/>
    <lineage>
        <taxon>Bacteria</taxon>
        <taxon>Bacillati</taxon>
        <taxon>Bacillota</taxon>
        <taxon>Clostridia</taxon>
        <taxon>Eubacteriales</taxon>
        <taxon>Eubacteriaceae</taxon>
        <taxon>Pseudoramibacter</taxon>
    </lineage>
</organism>
<proteinExistence type="predicted"/>
<evidence type="ECO:0000313" key="2">
    <source>
        <dbReference type="EMBL" id="EFV00467.1"/>
    </source>
</evidence>
<name>E6MKD0_9FIRM</name>
<gene>
    <name evidence="2" type="ORF">HMP0721_2466</name>
</gene>
<sequence length="43" mass="4710">MYRHLCPADTLMAHDSAPHEDCPETGRPFLMPGSVGGKKQKSL</sequence>
<evidence type="ECO:0000256" key="1">
    <source>
        <dbReference type="SAM" id="MobiDB-lite"/>
    </source>
</evidence>
<keyword evidence="3" id="KW-1185">Reference proteome</keyword>
<dbReference type="AlphaFoldDB" id="E6MKD0"/>
<protein>
    <submittedName>
        <fullName evidence="2">Uncharacterized protein</fullName>
    </submittedName>
</protein>
<feature type="region of interest" description="Disordered" evidence="1">
    <location>
        <begin position="17"/>
        <end position="43"/>
    </location>
</feature>
<dbReference type="Proteomes" id="UP000004754">
    <property type="component" value="Unassembled WGS sequence"/>
</dbReference>
<evidence type="ECO:0000313" key="3">
    <source>
        <dbReference type="Proteomes" id="UP000004754"/>
    </source>
</evidence>
<dbReference type="STRING" id="887929.HMP0721_2466"/>